<dbReference type="EMBL" id="CAJZBQ010000048">
    <property type="protein sequence ID" value="CAG9329819.1"/>
    <property type="molecule type" value="Genomic_DNA"/>
</dbReference>
<evidence type="ECO:0000313" key="2">
    <source>
        <dbReference type="Proteomes" id="UP001162131"/>
    </source>
</evidence>
<evidence type="ECO:0000313" key="1">
    <source>
        <dbReference type="EMBL" id="CAG9329819.1"/>
    </source>
</evidence>
<dbReference type="AlphaFoldDB" id="A0AAU9JVQ7"/>
<accession>A0AAU9JVQ7</accession>
<organism evidence="1 2">
    <name type="scientific">Blepharisma stoltei</name>
    <dbReference type="NCBI Taxonomy" id="1481888"/>
    <lineage>
        <taxon>Eukaryota</taxon>
        <taxon>Sar</taxon>
        <taxon>Alveolata</taxon>
        <taxon>Ciliophora</taxon>
        <taxon>Postciliodesmatophora</taxon>
        <taxon>Heterotrichea</taxon>
        <taxon>Heterotrichida</taxon>
        <taxon>Blepharismidae</taxon>
        <taxon>Blepharisma</taxon>
    </lineage>
</organism>
<gene>
    <name evidence="1" type="ORF">BSTOLATCC_MIC49434</name>
</gene>
<comment type="caution">
    <text evidence="1">The sequence shown here is derived from an EMBL/GenBank/DDBJ whole genome shotgun (WGS) entry which is preliminary data.</text>
</comment>
<sequence>MHYLYFWVFPNDSNGEIACISCVDSCIDCEPNPNCFKFANFVVHDGDACRVYPAGYKLSFSDRFIIFDLAHSSSKIF</sequence>
<proteinExistence type="predicted"/>
<reference evidence="1" key="1">
    <citation type="submission" date="2021-09" db="EMBL/GenBank/DDBJ databases">
        <authorList>
            <consortium name="AG Swart"/>
            <person name="Singh M."/>
            <person name="Singh A."/>
            <person name="Seah K."/>
            <person name="Emmerich C."/>
        </authorList>
    </citation>
    <scope>NUCLEOTIDE SEQUENCE</scope>
    <source>
        <strain evidence="1">ATCC30299</strain>
    </source>
</reference>
<protein>
    <submittedName>
        <fullName evidence="1">Uncharacterized protein</fullName>
    </submittedName>
</protein>
<name>A0AAU9JVQ7_9CILI</name>
<dbReference type="Proteomes" id="UP001162131">
    <property type="component" value="Unassembled WGS sequence"/>
</dbReference>
<keyword evidence="2" id="KW-1185">Reference proteome</keyword>